<dbReference type="EC" id="6.3.5.3" evidence="6"/>
<evidence type="ECO:0000256" key="3">
    <source>
        <dbReference type="ARBA" id="ARBA00022741"/>
    </source>
</evidence>
<evidence type="ECO:0000256" key="5">
    <source>
        <dbReference type="ARBA" id="ARBA00022840"/>
    </source>
</evidence>
<keyword evidence="8" id="KW-1185">Reference proteome</keyword>
<gene>
    <name evidence="6" type="primary">purS</name>
    <name evidence="7" type="ORF">Q75_00910</name>
</gene>
<dbReference type="Pfam" id="PF02700">
    <property type="entry name" value="PurS"/>
    <property type="match status" value="1"/>
</dbReference>
<keyword evidence="5 6" id="KW-0067">ATP-binding</keyword>
<comment type="subcellular location">
    <subcellularLocation>
        <location evidence="6">Cytoplasm</location>
    </subcellularLocation>
</comment>
<dbReference type="AlphaFoldDB" id="A0A147KC84"/>
<keyword evidence="2 6" id="KW-0436">Ligase</keyword>
<dbReference type="GO" id="GO:0005524">
    <property type="term" value="F:ATP binding"/>
    <property type="evidence" value="ECO:0007669"/>
    <property type="project" value="UniProtKB-UniRule"/>
</dbReference>
<proteinExistence type="inferred from homology"/>
<dbReference type="EMBL" id="LDYG01000002">
    <property type="protein sequence ID" value="KUP09223.1"/>
    <property type="molecule type" value="Genomic_DNA"/>
</dbReference>
<organism evidence="7 8">
    <name type="scientific">Bacillus coahuilensis p1.1.43</name>
    <dbReference type="NCBI Taxonomy" id="1150625"/>
    <lineage>
        <taxon>Bacteria</taxon>
        <taxon>Bacillati</taxon>
        <taxon>Bacillota</taxon>
        <taxon>Bacilli</taxon>
        <taxon>Bacillales</taxon>
        <taxon>Bacillaceae</taxon>
        <taxon>Bacillus</taxon>
    </lineage>
</organism>
<dbReference type="InterPro" id="IPR003850">
    <property type="entry name" value="PurS"/>
</dbReference>
<evidence type="ECO:0000313" key="7">
    <source>
        <dbReference type="EMBL" id="KUP09223.1"/>
    </source>
</evidence>
<dbReference type="PANTHER" id="PTHR34696">
    <property type="entry name" value="PHOSPHORIBOSYLFORMYLGLYCINAMIDINE SYNTHASE SUBUNIT PURS"/>
    <property type="match status" value="1"/>
</dbReference>
<dbReference type="PANTHER" id="PTHR34696:SF1">
    <property type="entry name" value="PHOSPHORIBOSYLFORMYLGLYCINAMIDINE SYNTHASE SUBUNIT PURS"/>
    <property type="match status" value="1"/>
</dbReference>
<evidence type="ECO:0000256" key="4">
    <source>
        <dbReference type="ARBA" id="ARBA00022755"/>
    </source>
</evidence>
<dbReference type="STRING" id="1150625.Q75_00910"/>
<dbReference type="NCBIfam" id="TIGR00302">
    <property type="entry name" value="phosphoribosylformylglycinamidine synthase subunit PurS"/>
    <property type="match status" value="1"/>
</dbReference>
<sequence>MVKVKVFVTLRESVVDPQGTAVQKALHSMGYKEVQETRIGKYMELTLEETSNLDERVKEMCERILANPVIEDFHYEVLEESVSK</sequence>
<accession>A0A147KC84</accession>
<dbReference type="InterPro" id="IPR036604">
    <property type="entry name" value="PurS-like_sf"/>
</dbReference>
<dbReference type="PATRIC" id="fig|1150625.3.peg.188"/>
<dbReference type="HAMAP" id="MF_01926">
    <property type="entry name" value="PurS"/>
    <property type="match status" value="1"/>
</dbReference>
<dbReference type="GO" id="GO:0004642">
    <property type="term" value="F:phosphoribosylformylglycinamidine synthase activity"/>
    <property type="evidence" value="ECO:0007669"/>
    <property type="project" value="UniProtKB-UniRule"/>
</dbReference>
<comment type="function">
    <text evidence="6">Part of the phosphoribosylformylglycinamidine synthase complex involved in the purines biosynthetic pathway. Catalyzes the ATP-dependent conversion of formylglycinamide ribonucleotide (FGAR) and glutamine to yield formylglycinamidine ribonucleotide (FGAM) and glutamate. The FGAM synthase complex is composed of three subunits. PurQ produces an ammonia molecule by converting glutamine to glutamate. PurL transfers the ammonia molecule to FGAR to form FGAM in an ATP-dependent manner. PurS interacts with PurQ and PurL and is thought to assist in the transfer of the ammonia molecule from PurQ to PurL.</text>
</comment>
<comment type="caution">
    <text evidence="7">The sequence shown here is derived from an EMBL/GenBank/DDBJ whole genome shotgun (WGS) entry which is preliminary data.</text>
</comment>
<evidence type="ECO:0000256" key="1">
    <source>
        <dbReference type="ARBA" id="ARBA00022490"/>
    </source>
</evidence>
<protein>
    <recommendedName>
        <fullName evidence="6">Phosphoribosylformylglycinamidine synthase subunit PurS</fullName>
        <shortName evidence="6">FGAM synthase</shortName>
        <ecNumber evidence="6">6.3.5.3</ecNumber>
    </recommendedName>
    <alternativeName>
        <fullName evidence="6">Formylglycinamide ribonucleotide amidotransferase subunit III</fullName>
        <shortName evidence="6">FGAR amidotransferase III</shortName>
        <shortName evidence="6">FGAR-AT III</shortName>
    </alternativeName>
    <alternativeName>
        <fullName evidence="6">Phosphoribosylformylglycinamidine synthase subunit III</fullName>
    </alternativeName>
</protein>
<evidence type="ECO:0000313" key="8">
    <source>
        <dbReference type="Proteomes" id="UP000074108"/>
    </source>
</evidence>
<comment type="similarity">
    <text evidence="6">Belongs to the PurS family.</text>
</comment>
<keyword evidence="4 6" id="KW-0658">Purine biosynthesis</keyword>
<dbReference type="Proteomes" id="UP000074108">
    <property type="component" value="Unassembled WGS sequence"/>
</dbReference>
<dbReference type="Gene3D" id="3.30.1280.10">
    <property type="entry name" value="Phosphoribosylformylglycinamidine synthase subunit PurS"/>
    <property type="match status" value="1"/>
</dbReference>
<dbReference type="RefSeq" id="WP_010170672.1">
    <property type="nucleotide sequence ID" value="NZ_LDYG01000002.1"/>
</dbReference>
<dbReference type="GO" id="GO:0005737">
    <property type="term" value="C:cytoplasm"/>
    <property type="evidence" value="ECO:0007669"/>
    <property type="project" value="UniProtKB-SubCell"/>
</dbReference>
<comment type="pathway">
    <text evidence="6">Purine metabolism; IMP biosynthesis via de novo pathway; 5-amino-1-(5-phospho-D-ribosyl)imidazole from N(2)-formyl-N(1)-(5-phospho-D-ribosyl)glycinamide: step 1/2.</text>
</comment>
<keyword evidence="1 6" id="KW-0963">Cytoplasm</keyword>
<dbReference type="NCBIfam" id="NF004630">
    <property type="entry name" value="PRK05974.1"/>
    <property type="match status" value="1"/>
</dbReference>
<comment type="catalytic activity">
    <reaction evidence="6">
        <text>N(2)-formyl-N(1)-(5-phospho-beta-D-ribosyl)glycinamide + L-glutamine + ATP + H2O = 2-formamido-N(1)-(5-O-phospho-beta-D-ribosyl)acetamidine + L-glutamate + ADP + phosphate + H(+)</text>
        <dbReference type="Rhea" id="RHEA:17129"/>
        <dbReference type="ChEBI" id="CHEBI:15377"/>
        <dbReference type="ChEBI" id="CHEBI:15378"/>
        <dbReference type="ChEBI" id="CHEBI:29985"/>
        <dbReference type="ChEBI" id="CHEBI:30616"/>
        <dbReference type="ChEBI" id="CHEBI:43474"/>
        <dbReference type="ChEBI" id="CHEBI:58359"/>
        <dbReference type="ChEBI" id="CHEBI:147286"/>
        <dbReference type="ChEBI" id="CHEBI:147287"/>
        <dbReference type="ChEBI" id="CHEBI:456216"/>
        <dbReference type="EC" id="6.3.5.3"/>
    </reaction>
</comment>
<evidence type="ECO:0000256" key="2">
    <source>
        <dbReference type="ARBA" id="ARBA00022598"/>
    </source>
</evidence>
<keyword evidence="3 6" id="KW-0547">Nucleotide-binding</keyword>
<dbReference type="GO" id="GO:0006189">
    <property type="term" value="P:'de novo' IMP biosynthetic process"/>
    <property type="evidence" value="ECO:0007669"/>
    <property type="project" value="UniProtKB-UniRule"/>
</dbReference>
<name>A0A147KC84_9BACI</name>
<comment type="subunit">
    <text evidence="6">Part of the FGAM synthase complex composed of 1 PurL, 1 PurQ and 2 PurS subunits.</text>
</comment>
<dbReference type="UniPathway" id="UPA00074">
    <property type="reaction ID" value="UER00128"/>
</dbReference>
<reference evidence="7 8" key="1">
    <citation type="journal article" date="2016" name="Front. Microbiol.">
        <title>Microevolution Analysis of Bacillus coahuilensis Unveils Differences in Phosphorus Acquisition Strategies and Their Regulation.</title>
        <authorList>
            <person name="Gomez-Lunar Z."/>
            <person name="Hernandez-Gonzalez I."/>
            <person name="Rodriguez-Torres M.D."/>
            <person name="Souza V."/>
            <person name="Olmedo-Alvarez G."/>
        </authorList>
    </citation>
    <scope>NUCLEOTIDE SEQUENCE [LARGE SCALE GENOMIC DNA]</scope>
    <source>
        <strain evidence="8">p1.1.43</strain>
    </source>
</reference>
<dbReference type="SUPFAM" id="SSF82697">
    <property type="entry name" value="PurS-like"/>
    <property type="match status" value="1"/>
</dbReference>
<dbReference type="OrthoDB" id="9799101at2"/>
<evidence type="ECO:0000256" key="6">
    <source>
        <dbReference type="HAMAP-Rule" id="MF_01926"/>
    </source>
</evidence>